<dbReference type="InterPro" id="IPR036291">
    <property type="entry name" value="NAD(P)-bd_dom_sf"/>
</dbReference>
<reference evidence="3" key="2">
    <citation type="submission" date="2023-06" db="EMBL/GenBank/DDBJ databases">
        <authorList>
            <person name="Williams T.J."/>
            <person name="Allen M.A."/>
            <person name="Ivanova N."/>
            <person name="Huntemann M."/>
            <person name="Haque S."/>
            <person name="Hancock A.M."/>
            <person name="Brazendale S."/>
            <person name="Cavicchioli R."/>
        </authorList>
    </citation>
    <scope>NUCLEOTIDE SEQUENCE</scope>
    <source>
        <strain evidence="3">MAG_Ga0307966_1000010</strain>
    </source>
</reference>
<dbReference type="PRINTS" id="PR01713">
    <property type="entry name" value="NUCEPIMERASE"/>
</dbReference>
<feature type="domain" description="NAD-dependent epimerase/dehydratase" evidence="2">
    <location>
        <begin position="8"/>
        <end position="252"/>
    </location>
</feature>
<dbReference type="AlphaFoldDB" id="A0AA51BKL6"/>
<dbReference type="EC" id="4.2.1.47" evidence="3"/>
<accession>A0AA51BKL6</accession>
<dbReference type="GO" id="GO:0008446">
    <property type="term" value="F:GDP-mannose 4,6-dehydratase activity"/>
    <property type="evidence" value="ECO:0007669"/>
    <property type="project" value="UniProtKB-EC"/>
</dbReference>
<dbReference type="Gene3D" id="3.40.50.720">
    <property type="entry name" value="NAD(P)-binding Rossmann-like Domain"/>
    <property type="match status" value="1"/>
</dbReference>
<reference evidence="3" key="1">
    <citation type="journal article" date="2021" name="Front. Microbiol.">
        <title>Genome Analysis of a Verrucomicrobial Endosymbiont With a Tiny Genome Discovered in an Antarctic Lake.</title>
        <authorList>
            <person name="Williams T.J."/>
            <person name="Allen M.A."/>
            <person name="Ivanova N."/>
            <person name="Huntemann M."/>
            <person name="Haque S."/>
            <person name="Hancock A.M."/>
            <person name="Brazendale S."/>
            <person name="Cavicchioli R."/>
        </authorList>
    </citation>
    <scope>NUCLEOTIDE SEQUENCE</scope>
    <source>
        <strain evidence="3">MAG_Ga0307966_1000010</strain>
    </source>
</reference>
<dbReference type="EMBL" id="CP128385">
    <property type="protein sequence ID" value="WMI30404.1"/>
    <property type="molecule type" value="Genomic_DNA"/>
</dbReference>
<name>A0AA51BKL6_9BACT</name>
<organism evidence="3">
    <name type="scientific">Candidatus Organicella extenuata</name>
    <dbReference type="NCBI Taxonomy" id="2841811"/>
    <lineage>
        <taxon>Bacteria</taxon>
        <taxon>Pseudomonadati</taxon>
        <taxon>Verrucomicrobiota</taxon>
        <taxon>Candidatus Organicella</taxon>
    </lineage>
</organism>
<dbReference type="SUPFAM" id="SSF51735">
    <property type="entry name" value="NAD(P)-binding Rossmann-fold domains"/>
    <property type="match status" value="1"/>
</dbReference>
<dbReference type="Pfam" id="PF01370">
    <property type="entry name" value="Epimerase"/>
    <property type="match status" value="1"/>
</dbReference>
<evidence type="ECO:0000259" key="2">
    <source>
        <dbReference type="Pfam" id="PF01370"/>
    </source>
</evidence>
<sequence>MDKGAYCLITGVAGFIGSHLATSMLKISNKKFTVIGIDNINKSYDVRLKKFRLALLQKNKNFYFYQLDITNALNLNLMFTKYKFEVVFHLAAKAGVRGSVSSPIDYFKTNVLGTINLLKNITKFNVNKLIVASTSSVYSNCKLPYKEDSILCSPNSPYSASKLSMENVLYTWYHLYKVRITILRFFTVYGNYSRPDMAILKFIKSIHEGKPITINGNGNQTRDFTHVDDVISAIEKVLVVESKDLFSVYNVGCGVSTSIKDLVGLIESNLNKKAFVLYKGFDKADMVDTKASYKKLKNIGWSPKINICEGLKEVVRSFLKNKRLYSSIQLN</sequence>
<keyword evidence="3" id="KW-0456">Lyase</keyword>
<dbReference type="Gene3D" id="3.90.25.10">
    <property type="entry name" value="UDP-galactose 4-epimerase, domain 1"/>
    <property type="match status" value="1"/>
</dbReference>
<proteinExistence type="inferred from homology"/>
<protein>
    <submittedName>
        <fullName evidence="3">GDP-mannose 4,6-dehydratase</fullName>
        <ecNumber evidence="3">4.2.1.47</ecNumber>
    </submittedName>
</protein>
<dbReference type="InterPro" id="IPR001509">
    <property type="entry name" value="Epimerase_deHydtase"/>
</dbReference>
<dbReference type="PANTHER" id="PTHR43000">
    <property type="entry name" value="DTDP-D-GLUCOSE 4,6-DEHYDRATASE-RELATED"/>
    <property type="match status" value="1"/>
</dbReference>
<evidence type="ECO:0000256" key="1">
    <source>
        <dbReference type="ARBA" id="ARBA00007637"/>
    </source>
</evidence>
<comment type="similarity">
    <text evidence="1">Belongs to the NAD(P)-dependent epimerase/dehydratase family.</text>
</comment>
<evidence type="ECO:0000313" key="3">
    <source>
        <dbReference type="EMBL" id="WMI30404.1"/>
    </source>
</evidence>
<dbReference type="Proteomes" id="UP001238843">
    <property type="component" value="Chromosome"/>
</dbReference>
<gene>
    <name evidence="3" type="ORF">QTO32_00565</name>
</gene>